<reference evidence="15 16" key="1">
    <citation type="journal article" date="2023" name="bioRxiv">
        <title>Genome report: Whole genome sequence and annotation of Penstemon davidsonii.</title>
        <authorList>
            <person name="Ostevik K.L."/>
            <person name="Alabady M."/>
            <person name="Zhang M."/>
            <person name="Rausher M.D."/>
        </authorList>
    </citation>
    <scope>NUCLEOTIDE SEQUENCE [LARGE SCALE GENOMIC DNA]</scope>
    <source>
        <strain evidence="15">DNT005</strain>
        <tissue evidence="15">Whole leaf</tissue>
    </source>
</reference>
<organism evidence="15 16">
    <name type="scientific">Penstemon davidsonii</name>
    <dbReference type="NCBI Taxonomy" id="160366"/>
    <lineage>
        <taxon>Eukaryota</taxon>
        <taxon>Viridiplantae</taxon>
        <taxon>Streptophyta</taxon>
        <taxon>Embryophyta</taxon>
        <taxon>Tracheophyta</taxon>
        <taxon>Spermatophyta</taxon>
        <taxon>Magnoliopsida</taxon>
        <taxon>eudicotyledons</taxon>
        <taxon>Gunneridae</taxon>
        <taxon>Pentapetalae</taxon>
        <taxon>asterids</taxon>
        <taxon>lamiids</taxon>
        <taxon>Lamiales</taxon>
        <taxon>Plantaginaceae</taxon>
        <taxon>Cheloneae</taxon>
        <taxon>Penstemon</taxon>
    </lineage>
</organism>
<comment type="subcellular location">
    <subcellularLocation>
        <location evidence="1">Membrane</location>
        <topology evidence="1">Single-pass type I membrane protein</topology>
    </subcellularLocation>
</comment>
<evidence type="ECO:0000313" key="15">
    <source>
        <dbReference type="EMBL" id="KAK4490557.1"/>
    </source>
</evidence>
<name>A0ABR0DMW1_9LAMI</name>
<evidence type="ECO:0000256" key="11">
    <source>
        <dbReference type="ARBA" id="ARBA00023180"/>
    </source>
</evidence>
<dbReference type="PROSITE" id="PS00108">
    <property type="entry name" value="PROTEIN_KINASE_ST"/>
    <property type="match status" value="1"/>
</dbReference>
<evidence type="ECO:0000256" key="10">
    <source>
        <dbReference type="ARBA" id="ARBA00023136"/>
    </source>
</evidence>
<evidence type="ECO:0000256" key="12">
    <source>
        <dbReference type="PROSITE-ProRule" id="PRU10141"/>
    </source>
</evidence>
<dbReference type="Pfam" id="PF00069">
    <property type="entry name" value="Pkinase"/>
    <property type="match status" value="1"/>
</dbReference>
<evidence type="ECO:0000256" key="3">
    <source>
        <dbReference type="ARBA" id="ARBA00022679"/>
    </source>
</evidence>
<dbReference type="InterPro" id="IPR000719">
    <property type="entry name" value="Prot_kinase_dom"/>
</dbReference>
<dbReference type="Proteomes" id="UP001291926">
    <property type="component" value="Unassembled WGS sequence"/>
</dbReference>
<evidence type="ECO:0000256" key="7">
    <source>
        <dbReference type="ARBA" id="ARBA00022777"/>
    </source>
</evidence>
<evidence type="ECO:0000256" key="2">
    <source>
        <dbReference type="ARBA" id="ARBA00022527"/>
    </source>
</evidence>
<dbReference type="InterPro" id="IPR017441">
    <property type="entry name" value="Protein_kinase_ATP_BS"/>
</dbReference>
<evidence type="ECO:0000256" key="8">
    <source>
        <dbReference type="ARBA" id="ARBA00022840"/>
    </source>
</evidence>
<dbReference type="InterPro" id="IPR045874">
    <property type="entry name" value="LRK10/LRL21-25-like"/>
</dbReference>
<evidence type="ECO:0000313" key="16">
    <source>
        <dbReference type="Proteomes" id="UP001291926"/>
    </source>
</evidence>
<dbReference type="EMBL" id="JAYDYQ010001087">
    <property type="protein sequence ID" value="KAK4490557.1"/>
    <property type="molecule type" value="Genomic_DNA"/>
</dbReference>
<evidence type="ECO:0000256" key="5">
    <source>
        <dbReference type="ARBA" id="ARBA00022729"/>
    </source>
</evidence>
<keyword evidence="9 13" id="KW-1133">Transmembrane helix</keyword>
<feature type="domain" description="Protein kinase" evidence="14">
    <location>
        <begin position="230"/>
        <end position="518"/>
    </location>
</feature>
<dbReference type="InterPro" id="IPR011009">
    <property type="entry name" value="Kinase-like_dom_sf"/>
</dbReference>
<feature type="transmembrane region" description="Helical" evidence="13">
    <location>
        <begin position="167"/>
        <end position="188"/>
    </location>
</feature>
<dbReference type="InterPro" id="IPR032872">
    <property type="entry name" value="WAK_assoc_C"/>
</dbReference>
<evidence type="ECO:0000256" key="1">
    <source>
        <dbReference type="ARBA" id="ARBA00004479"/>
    </source>
</evidence>
<dbReference type="SMART" id="SM00220">
    <property type="entry name" value="S_TKc"/>
    <property type="match status" value="1"/>
</dbReference>
<dbReference type="PANTHER" id="PTHR27009">
    <property type="entry name" value="RUST RESISTANCE KINASE LR10-RELATED"/>
    <property type="match status" value="1"/>
</dbReference>
<evidence type="ECO:0000256" key="9">
    <source>
        <dbReference type="ARBA" id="ARBA00022989"/>
    </source>
</evidence>
<dbReference type="PROSITE" id="PS00107">
    <property type="entry name" value="PROTEIN_KINASE_ATP"/>
    <property type="match status" value="1"/>
</dbReference>
<accession>A0ABR0DMW1</accession>
<evidence type="ECO:0000259" key="14">
    <source>
        <dbReference type="PROSITE" id="PS50011"/>
    </source>
</evidence>
<keyword evidence="6 12" id="KW-0547">Nucleotide-binding</keyword>
<keyword evidence="16" id="KW-1185">Reference proteome</keyword>
<evidence type="ECO:0000256" key="6">
    <source>
        <dbReference type="ARBA" id="ARBA00022741"/>
    </source>
</evidence>
<protein>
    <recommendedName>
        <fullName evidence="14">Protein kinase domain-containing protein</fullName>
    </recommendedName>
</protein>
<proteinExistence type="predicted"/>
<gene>
    <name evidence="15" type="ORF">RD792_001239</name>
</gene>
<keyword evidence="3" id="KW-0808">Transferase</keyword>
<evidence type="ECO:0000256" key="13">
    <source>
        <dbReference type="SAM" id="Phobius"/>
    </source>
</evidence>
<sequence>MVNTTLDYSLFDYTDTCTNLTFMYGCPPFLSFPESSRAPCNGNNNVVHVFPGNMGPGQCNASVIVTVLVSHENIEGGGPVNQTEMNQSVLLKGFDVRWKIDSQVCNDCTESMGRCGFDYATNQTTCLCPDPPYVSNRTCMAQGAFPPIGPPPSGSKRGLSVSVLQKFLIIGFTFGIFAIVILSTVCCLKRRHLKSGRSPESNKVVEIFLLEHGSIAPRRYNYDEIKKITKSFKEKLGKGGYGSVYKGTLTDGRLVAVKILIETNSTNGEEFINEVASISRTSHVNIVNLFGFCFHKNKRALVYEFMPNKSLDKYICTSNTDCNLDLARLYNIALGVARGLEYLHRGCSTRIVHFDIKPQNILLDEDYCPKISDFGLAKLCKKKQSVLSSMTGTRGTIGYIAPEVFSRNFGGVSHKSDVYSYGMMVLEMAGERKITETEVTLSSENYFPDNIYKKVVLDEGNKLDKSMNEVEVETARKMFLVGFWCIQTTPSDRPSMSKVVEMLEGSLESIQIPPKPFLFTTNELSGNGLCSLFSLDEETKYSTES</sequence>
<keyword evidence="2" id="KW-0723">Serine/threonine-protein kinase</keyword>
<dbReference type="Gene3D" id="1.10.510.10">
    <property type="entry name" value="Transferase(Phosphotransferase) domain 1"/>
    <property type="match status" value="1"/>
</dbReference>
<dbReference type="Pfam" id="PF14380">
    <property type="entry name" value="WAK_assoc"/>
    <property type="match status" value="1"/>
</dbReference>
<dbReference type="InterPro" id="IPR008271">
    <property type="entry name" value="Ser/Thr_kinase_AS"/>
</dbReference>
<dbReference type="SUPFAM" id="SSF56112">
    <property type="entry name" value="Protein kinase-like (PK-like)"/>
    <property type="match status" value="1"/>
</dbReference>
<keyword evidence="11" id="KW-0325">Glycoprotein</keyword>
<dbReference type="PROSITE" id="PS50011">
    <property type="entry name" value="PROTEIN_KINASE_DOM"/>
    <property type="match status" value="1"/>
</dbReference>
<feature type="binding site" evidence="12">
    <location>
        <position position="258"/>
    </location>
    <ligand>
        <name>ATP</name>
        <dbReference type="ChEBI" id="CHEBI:30616"/>
    </ligand>
</feature>
<keyword evidence="10 13" id="KW-0472">Membrane</keyword>
<comment type="caution">
    <text evidence="15">The sequence shown here is derived from an EMBL/GenBank/DDBJ whole genome shotgun (WGS) entry which is preliminary data.</text>
</comment>
<dbReference type="Gene3D" id="3.30.200.20">
    <property type="entry name" value="Phosphorylase Kinase, domain 1"/>
    <property type="match status" value="1"/>
</dbReference>
<evidence type="ECO:0000256" key="4">
    <source>
        <dbReference type="ARBA" id="ARBA00022692"/>
    </source>
</evidence>
<keyword evidence="7" id="KW-0418">Kinase</keyword>
<keyword evidence="4 13" id="KW-0812">Transmembrane</keyword>
<keyword evidence="5" id="KW-0732">Signal</keyword>
<keyword evidence="8 12" id="KW-0067">ATP-binding</keyword>